<feature type="region of interest" description="Disordered" evidence="1">
    <location>
        <begin position="156"/>
        <end position="175"/>
    </location>
</feature>
<dbReference type="GO" id="GO:0006357">
    <property type="term" value="P:regulation of transcription by RNA polymerase II"/>
    <property type="evidence" value="ECO:0007669"/>
    <property type="project" value="TreeGrafter"/>
</dbReference>
<name>A0A4Z1IUG4_9HELO</name>
<dbReference type="GO" id="GO:0005634">
    <property type="term" value="C:nucleus"/>
    <property type="evidence" value="ECO:0007669"/>
    <property type="project" value="TreeGrafter"/>
</dbReference>
<evidence type="ECO:0000313" key="3">
    <source>
        <dbReference type="EMBL" id="TGO60443.1"/>
    </source>
</evidence>
<feature type="domain" description="C2H2-type" evidence="2">
    <location>
        <begin position="396"/>
        <end position="425"/>
    </location>
</feature>
<feature type="compositionally biased region" description="Polar residues" evidence="1">
    <location>
        <begin position="223"/>
        <end position="235"/>
    </location>
</feature>
<organism evidence="3 4">
    <name type="scientific">Botryotinia convoluta</name>
    <dbReference type="NCBI Taxonomy" id="54673"/>
    <lineage>
        <taxon>Eukaryota</taxon>
        <taxon>Fungi</taxon>
        <taxon>Dikarya</taxon>
        <taxon>Ascomycota</taxon>
        <taxon>Pezizomycotina</taxon>
        <taxon>Leotiomycetes</taxon>
        <taxon>Helotiales</taxon>
        <taxon>Sclerotiniaceae</taxon>
        <taxon>Botryotinia</taxon>
    </lineage>
</organism>
<feature type="compositionally biased region" description="Basic and acidic residues" evidence="1">
    <location>
        <begin position="442"/>
        <end position="466"/>
    </location>
</feature>
<feature type="compositionally biased region" description="Low complexity" evidence="1">
    <location>
        <begin position="160"/>
        <end position="174"/>
    </location>
</feature>
<accession>A0A4Z1IUG4</accession>
<dbReference type="OrthoDB" id="6077919at2759"/>
<feature type="compositionally biased region" description="Polar residues" evidence="1">
    <location>
        <begin position="255"/>
        <end position="268"/>
    </location>
</feature>
<reference evidence="3 4" key="1">
    <citation type="submission" date="2017-12" db="EMBL/GenBank/DDBJ databases">
        <title>Comparative genomics of Botrytis spp.</title>
        <authorList>
            <person name="Valero-Jimenez C.A."/>
            <person name="Tapia P."/>
            <person name="Veloso J."/>
            <person name="Silva-Moreno E."/>
            <person name="Staats M."/>
            <person name="Valdes J.H."/>
            <person name="Van Kan J.A.L."/>
        </authorList>
    </citation>
    <scope>NUCLEOTIDE SEQUENCE [LARGE SCALE GENOMIC DNA]</scope>
    <source>
        <strain evidence="3 4">MUCL11595</strain>
    </source>
</reference>
<dbReference type="InterPro" id="IPR013087">
    <property type="entry name" value="Znf_C2H2_type"/>
</dbReference>
<dbReference type="EMBL" id="PQXN01000035">
    <property type="protein sequence ID" value="TGO60443.1"/>
    <property type="molecule type" value="Genomic_DNA"/>
</dbReference>
<dbReference type="Gene3D" id="3.30.160.60">
    <property type="entry name" value="Classic Zinc Finger"/>
    <property type="match status" value="1"/>
</dbReference>
<feature type="compositionally biased region" description="Pro residues" evidence="1">
    <location>
        <begin position="31"/>
        <end position="44"/>
    </location>
</feature>
<gene>
    <name evidence="3" type="ORF">BCON_0035g00190</name>
</gene>
<feature type="domain" description="C2H2-type" evidence="2">
    <location>
        <begin position="365"/>
        <end position="390"/>
    </location>
</feature>
<evidence type="ECO:0000259" key="2">
    <source>
        <dbReference type="SMART" id="SM00355"/>
    </source>
</evidence>
<feature type="region of interest" description="Disordered" evidence="1">
    <location>
        <begin position="1"/>
        <end position="118"/>
    </location>
</feature>
<sequence>MTEIADTYFDPDDVGPRDSPILKPMHINIRPSPPPEVHPPPPISPEAGPDGRRGEKRPKSRACQADAVLVGLMGGGKRPDIAQYAGNEALPSDEGEGDESPVRGTAVEIPGRDISPGTADLDIAQMAVDMIKRTFPGSRNNSLGSTGEAIEADQVPANGNANTNSQTQSQSQAQDAIEIERARLHSISHELYQNATVQGSSVEETHSTPPNDPGGLPPMLHSPPQSGSTNSNGSQHIKLPSIAESLKQLVEEPLPNSNETSYSQSPGRSVSRFPPGPGVTSPANSPNGLRRDIMSPSGPLFNQFSTNSSRRLSTSEGRPYGTTADYSSGSNAETPSTDQSASTPATMAIDRMSIDGITNPQIGGYQCTYPGCVAAPFQTQYLLNSHANVHSSNRPHYCTVRGCSRAEGGKGFKRKNEMIRHGLVHDSPGYVCPFCPEREHKYPRPDNLQRHVRAHHTDKDKDDPLLREVLAQRPEGPSKGRRRRGGN</sequence>
<dbReference type="SMART" id="SM00355">
    <property type="entry name" value="ZnF_C2H2"/>
    <property type="match status" value="3"/>
</dbReference>
<feature type="domain" description="C2H2-type" evidence="2">
    <location>
        <begin position="430"/>
        <end position="455"/>
    </location>
</feature>
<keyword evidence="4" id="KW-1185">Reference proteome</keyword>
<feature type="region of interest" description="Disordered" evidence="1">
    <location>
        <begin position="442"/>
        <end position="487"/>
    </location>
</feature>
<dbReference type="InterPro" id="IPR051061">
    <property type="entry name" value="Zinc_finger_trans_reg"/>
</dbReference>
<protein>
    <recommendedName>
        <fullName evidence="2">C2H2-type domain-containing protein</fullName>
    </recommendedName>
</protein>
<dbReference type="Proteomes" id="UP000297527">
    <property type="component" value="Unassembled WGS sequence"/>
</dbReference>
<evidence type="ECO:0000256" key="1">
    <source>
        <dbReference type="SAM" id="MobiDB-lite"/>
    </source>
</evidence>
<feature type="region of interest" description="Disordered" evidence="1">
    <location>
        <begin position="254"/>
        <end position="343"/>
    </location>
</feature>
<dbReference type="PANTHER" id="PTHR46179:SF19">
    <property type="entry name" value="C2H2 FINGER DOMAIN TRANSCRIPTION FACTOR (EUROFUNG)-RELATED"/>
    <property type="match status" value="1"/>
</dbReference>
<comment type="caution">
    <text evidence="3">The sequence shown here is derived from an EMBL/GenBank/DDBJ whole genome shotgun (WGS) entry which is preliminary data.</text>
</comment>
<evidence type="ECO:0000313" key="4">
    <source>
        <dbReference type="Proteomes" id="UP000297527"/>
    </source>
</evidence>
<feature type="compositionally biased region" description="Polar residues" evidence="1">
    <location>
        <begin position="300"/>
        <end position="316"/>
    </location>
</feature>
<proteinExistence type="predicted"/>
<dbReference type="InterPro" id="IPR036236">
    <property type="entry name" value="Znf_C2H2_sf"/>
</dbReference>
<feature type="compositionally biased region" description="Polar residues" evidence="1">
    <location>
        <begin position="324"/>
        <end position="343"/>
    </location>
</feature>
<dbReference type="SUPFAM" id="SSF57667">
    <property type="entry name" value="beta-beta-alpha zinc fingers"/>
    <property type="match status" value="1"/>
</dbReference>
<dbReference type="AlphaFoldDB" id="A0A4Z1IUG4"/>
<dbReference type="PANTHER" id="PTHR46179">
    <property type="entry name" value="ZINC FINGER PROTEIN"/>
    <property type="match status" value="1"/>
</dbReference>
<feature type="region of interest" description="Disordered" evidence="1">
    <location>
        <begin position="197"/>
        <end position="236"/>
    </location>
</feature>